<keyword evidence="1" id="KW-0808">Transferase</keyword>
<sequence length="129" mass="14878">AISAERGTLEKRLPTALIIGINKCGTGALRDMLSMHPQIAAAKGEVKYFSTGEKSQYDEGLEWYRQQMPYSYEDQITLEKSPQYFTDKDAPHRIYKFNPKTKLILIVREPVTRLISQYSNQKNLRAHIE</sequence>
<feature type="binding site" evidence="4">
    <location>
        <position position="116"/>
    </location>
    <ligand>
        <name>3'-phosphoadenylyl sulfate</name>
        <dbReference type="ChEBI" id="CHEBI:58339"/>
    </ligand>
</feature>
<evidence type="ECO:0000256" key="3">
    <source>
        <dbReference type="PIRSR" id="PIRSR637359-1"/>
    </source>
</evidence>
<comment type="caution">
    <text evidence="6">The sequence shown here is derived from an EMBL/GenBank/DDBJ whole genome shotgun (WGS) entry which is preliminary data.</text>
</comment>
<dbReference type="InterPro" id="IPR027417">
    <property type="entry name" value="P-loop_NTPase"/>
</dbReference>
<evidence type="ECO:0000313" key="7">
    <source>
        <dbReference type="Proteomes" id="UP001497623"/>
    </source>
</evidence>
<evidence type="ECO:0000259" key="5">
    <source>
        <dbReference type="Pfam" id="PF00685"/>
    </source>
</evidence>
<dbReference type="EMBL" id="CAXKWB010052037">
    <property type="protein sequence ID" value="CAL4172139.1"/>
    <property type="molecule type" value="Genomic_DNA"/>
</dbReference>
<feature type="domain" description="Sulfotransferase" evidence="5">
    <location>
        <begin position="15"/>
        <end position="125"/>
    </location>
</feature>
<evidence type="ECO:0000313" key="6">
    <source>
        <dbReference type="EMBL" id="CAL4172139.1"/>
    </source>
</evidence>
<evidence type="ECO:0000256" key="4">
    <source>
        <dbReference type="PIRSR" id="PIRSR637359-2"/>
    </source>
</evidence>
<dbReference type="GO" id="GO:0008467">
    <property type="term" value="F:[heparan sulfate]-glucosamine 3-sulfotransferase activity"/>
    <property type="evidence" value="ECO:0007669"/>
    <property type="project" value="TreeGrafter"/>
</dbReference>
<protein>
    <recommendedName>
        <fullName evidence="5">Sulfotransferase domain-containing protein</fullName>
    </recommendedName>
</protein>
<evidence type="ECO:0000256" key="2">
    <source>
        <dbReference type="ARBA" id="ARBA00023180"/>
    </source>
</evidence>
<reference evidence="6 7" key="1">
    <citation type="submission" date="2024-05" db="EMBL/GenBank/DDBJ databases">
        <authorList>
            <person name="Wallberg A."/>
        </authorList>
    </citation>
    <scope>NUCLEOTIDE SEQUENCE [LARGE SCALE GENOMIC DNA]</scope>
</reference>
<dbReference type="AlphaFoldDB" id="A0AAV2SDA7"/>
<dbReference type="Gene3D" id="3.40.50.300">
    <property type="entry name" value="P-loop containing nucleotide triphosphate hydrolases"/>
    <property type="match status" value="1"/>
</dbReference>
<feature type="non-terminal residue" evidence="6">
    <location>
        <position position="1"/>
    </location>
</feature>
<gene>
    <name evidence="6" type="ORF">MNOR_LOCUS34240</name>
</gene>
<feature type="non-terminal residue" evidence="6">
    <location>
        <position position="129"/>
    </location>
</feature>
<organism evidence="6 7">
    <name type="scientific">Meganyctiphanes norvegica</name>
    <name type="common">Northern krill</name>
    <name type="synonym">Thysanopoda norvegica</name>
    <dbReference type="NCBI Taxonomy" id="48144"/>
    <lineage>
        <taxon>Eukaryota</taxon>
        <taxon>Metazoa</taxon>
        <taxon>Ecdysozoa</taxon>
        <taxon>Arthropoda</taxon>
        <taxon>Crustacea</taxon>
        <taxon>Multicrustacea</taxon>
        <taxon>Malacostraca</taxon>
        <taxon>Eumalacostraca</taxon>
        <taxon>Eucarida</taxon>
        <taxon>Euphausiacea</taxon>
        <taxon>Euphausiidae</taxon>
        <taxon>Meganyctiphanes</taxon>
    </lineage>
</organism>
<feature type="binding site" evidence="4">
    <location>
        <position position="108"/>
    </location>
    <ligand>
        <name>3'-phosphoadenylyl sulfate</name>
        <dbReference type="ChEBI" id="CHEBI:58339"/>
    </ligand>
</feature>
<dbReference type="PANTHER" id="PTHR10605">
    <property type="entry name" value="HEPARAN SULFATE SULFOTRANSFERASE"/>
    <property type="match status" value="1"/>
</dbReference>
<keyword evidence="7" id="KW-1185">Reference proteome</keyword>
<feature type="active site" description="For sulfotransferase activity" evidence="3">
    <location>
        <position position="23"/>
    </location>
</feature>
<name>A0AAV2SDA7_MEGNR</name>
<dbReference type="SUPFAM" id="SSF52540">
    <property type="entry name" value="P-loop containing nucleoside triphosphate hydrolases"/>
    <property type="match status" value="1"/>
</dbReference>
<dbReference type="InterPro" id="IPR037359">
    <property type="entry name" value="NST/OST"/>
</dbReference>
<keyword evidence="2" id="KW-0325">Glycoprotein</keyword>
<evidence type="ECO:0000256" key="1">
    <source>
        <dbReference type="ARBA" id="ARBA00022679"/>
    </source>
</evidence>
<dbReference type="PANTHER" id="PTHR10605:SF65">
    <property type="entry name" value="GH20068P"/>
    <property type="match status" value="1"/>
</dbReference>
<dbReference type="Pfam" id="PF00685">
    <property type="entry name" value="Sulfotransfer_1"/>
    <property type="match status" value="1"/>
</dbReference>
<dbReference type="Proteomes" id="UP001497623">
    <property type="component" value="Unassembled WGS sequence"/>
</dbReference>
<dbReference type="InterPro" id="IPR000863">
    <property type="entry name" value="Sulfotransferase_dom"/>
</dbReference>
<proteinExistence type="predicted"/>
<accession>A0AAV2SDA7</accession>